<gene>
    <name evidence="1" type="ORF">IAD24_07210</name>
</gene>
<evidence type="ECO:0000313" key="1">
    <source>
        <dbReference type="EMBL" id="HIU94933.1"/>
    </source>
</evidence>
<reference evidence="1" key="2">
    <citation type="journal article" date="2021" name="PeerJ">
        <title>Extensive microbial diversity within the chicken gut microbiome revealed by metagenomics and culture.</title>
        <authorList>
            <person name="Gilroy R."/>
            <person name="Ravi A."/>
            <person name="Getino M."/>
            <person name="Pursley I."/>
            <person name="Horton D.L."/>
            <person name="Alikhan N.F."/>
            <person name="Baker D."/>
            <person name="Gharbi K."/>
            <person name="Hall N."/>
            <person name="Watson M."/>
            <person name="Adriaenssens E.M."/>
            <person name="Foster-Nyarko E."/>
            <person name="Jarju S."/>
            <person name="Secka A."/>
            <person name="Antonio M."/>
            <person name="Oren A."/>
            <person name="Chaudhuri R.R."/>
            <person name="La Ragione R."/>
            <person name="Hildebrand F."/>
            <person name="Pallen M.J."/>
        </authorList>
    </citation>
    <scope>NUCLEOTIDE SEQUENCE</scope>
    <source>
        <strain evidence="1">ChiGjej2B2-16831</strain>
    </source>
</reference>
<accession>A0A9D1N4D0</accession>
<protein>
    <recommendedName>
        <fullName evidence="3">Capsid protein</fullName>
    </recommendedName>
</protein>
<evidence type="ECO:0008006" key="3">
    <source>
        <dbReference type="Google" id="ProtNLM"/>
    </source>
</evidence>
<proteinExistence type="predicted"/>
<comment type="caution">
    <text evidence="1">The sequence shown here is derived from an EMBL/GenBank/DDBJ whole genome shotgun (WGS) entry which is preliminary data.</text>
</comment>
<sequence>MGYTVNEMIKPQTDWLTHVADVKRVGYGEKAAFRTKLEGVTAFIQAKGATPARSKIAHKQVTLDTIAVSARPVINVYELRTGRVQMADLIRDASYEMHVKQIQYIQQVLNAAATNWESPFYATGSGIVKTALNPQIQHWMRTGAVTVLGDIAIISKLADQTGFTAATSTQQFAPSIIEEVIRTGVVGVYYGAKVVNLVNPYLSDNVTPIIDTKRLYILPSAASVDMRPLKVLYEGDVQSTESTNIDDLAYEVRLDQWFGAGVVTGKTPAMSVYVDSST</sequence>
<dbReference type="AlphaFoldDB" id="A0A9D1N4D0"/>
<name>A0A9D1N4D0_9FIRM</name>
<organism evidence="1 2">
    <name type="scientific">Candidatus Aphodomorpha intestinavium</name>
    <dbReference type="NCBI Taxonomy" id="2840672"/>
    <lineage>
        <taxon>Bacteria</taxon>
        <taxon>Bacillati</taxon>
        <taxon>Bacillota</taxon>
        <taxon>Clostridia</taxon>
        <taxon>Eubacteriales</taxon>
        <taxon>Candidatus Aphodomorpha</taxon>
    </lineage>
</organism>
<reference evidence="1" key="1">
    <citation type="submission" date="2020-10" db="EMBL/GenBank/DDBJ databases">
        <authorList>
            <person name="Gilroy R."/>
        </authorList>
    </citation>
    <scope>NUCLEOTIDE SEQUENCE</scope>
    <source>
        <strain evidence="1">ChiGjej2B2-16831</strain>
    </source>
</reference>
<dbReference type="Proteomes" id="UP000824128">
    <property type="component" value="Unassembled WGS sequence"/>
</dbReference>
<dbReference type="EMBL" id="DVNZ01000228">
    <property type="protein sequence ID" value="HIU94933.1"/>
    <property type="molecule type" value="Genomic_DNA"/>
</dbReference>
<evidence type="ECO:0000313" key="2">
    <source>
        <dbReference type="Proteomes" id="UP000824128"/>
    </source>
</evidence>